<feature type="compositionally biased region" description="Polar residues" evidence="1">
    <location>
        <begin position="53"/>
        <end position="64"/>
    </location>
</feature>
<dbReference type="EMBL" id="VSRR010005632">
    <property type="protein sequence ID" value="MPC42970.1"/>
    <property type="molecule type" value="Genomic_DNA"/>
</dbReference>
<keyword evidence="4" id="KW-1185">Reference proteome</keyword>
<organism evidence="3 4">
    <name type="scientific">Portunus trituberculatus</name>
    <name type="common">Swimming crab</name>
    <name type="synonym">Neptunus trituberculatus</name>
    <dbReference type="NCBI Taxonomy" id="210409"/>
    <lineage>
        <taxon>Eukaryota</taxon>
        <taxon>Metazoa</taxon>
        <taxon>Ecdysozoa</taxon>
        <taxon>Arthropoda</taxon>
        <taxon>Crustacea</taxon>
        <taxon>Multicrustacea</taxon>
        <taxon>Malacostraca</taxon>
        <taxon>Eumalacostraca</taxon>
        <taxon>Eucarida</taxon>
        <taxon>Decapoda</taxon>
        <taxon>Pleocyemata</taxon>
        <taxon>Brachyura</taxon>
        <taxon>Eubrachyura</taxon>
        <taxon>Portunoidea</taxon>
        <taxon>Portunidae</taxon>
        <taxon>Portuninae</taxon>
        <taxon>Portunus</taxon>
    </lineage>
</organism>
<name>A0A5B7F5Z5_PORTR</name>
<evidence type="ECO:0000313" key="3">
    <source>
        <dbReference type="EMBL" id="MPC42970.1"/>
    </source>
</evidence>
<gene>
    <name evidence="3" type="ORF">E2C01_036605</name>
</gene>
<comment type="caution">
    <text evidence="3">The sequence shown here is derived from an EMBL/GenBank/DDBJ whole genome shotgun (WGS) entry which is preliminary data.</text>
</comment>
<protein>
    <submittedName>
        <fullName evidence="3">Uncharacterized protein</fullName>
    </submittedName>
</protein>
<accession>A0A5B7F5Z5</accession>
<evidence type="ECO:0000313" key="4">
    <source>
        <dbReference type="Proteomes" id="UP000324222"/>
    </source>
</evidence>
<evidence type="ECO:0000256" key="1">
    <source>
        <dbReference type="SAM" id="MobiDB-lite"/>
    </source>
</evidence>
<dbReference type="AlphaFoldDB" id="A0A5B7F5Z5"/>
<feature type="region of interest" description="Disordered" evidence="1">
    <location>
        <begin position="43"/>
        <end position="70"/>
    </location>
</feature>
<keyword evidence="2" id="KW-0472">Membrane</keyword>
<keyword evidence="2" id="KW-1133">Transmembrane helix</keyword>
<proteinExistence type="predicted"/>
<dbReference type="Proteomes" id="UP000324222">
    <property type="component" value="Unassembled WGS sequence"/>
</dbReference>
<keyword evidence="2" id="KW-0812">Transmembrane</keyword>
<evidence type="ECO:0000256" key="2">
    <source>
        <dbReference type="SAM" id="Phobius"/>
    </source>
</evidence>
<feature type="transmembrane region" description="Helical" evidence="2">
    <location>
        <begin position="128"/>
        <end position="145"/>
    </location>
</feature>
<reference evidence="3 4" key="1">
    <citation type="submission" date="2019-05" db="EMBL/GenBank/DDBJ databases">
        <title>Another draft genome of Portunus trituberculatus and its Hox gene families provides insights of decapod evolution.</title>
        <authorList>
            <person name="Jeong J.-H."/>
            <person name="Song I."/>
            <person name="Kim S."/>
            <person name="Choi T."/>
            <person name="Kim D."/>
            <person name="Ryu S."/>
            <person name="Kim W."/>
        </authorList>
    </citation>
    <scope>NUCLEOTIDE SEQUENCE [LARGE SCALE GENOMIC DNA]</scope>
    <source>
        <tissue evidence="3">Muscle</tissue>
    </source>
</reference>
<sequence length="146" mass="16187">MTTESVPLINHSLKIKIISLVSSLSKVGIRLKASTRIPLWDSSTTESKRLQRGETNPSSETITTRGDESKQRDEYRAAWIRQRAASRIRLSGKSSAAPPSAQVLGSEFGFHGSAGPSNRIREYIKSRILPSSTLFLFLLLLFNIIT</sequence>